<dbReference type="InterPro" id="IPR036909">
    <property type="entry name" value="Cyt_c-like_dom_sf"/>
</dbReference>
<evidence type="ECO:0000313" key="7">
    <source>
        <dbReference type="EMBL" id="PZF78769.1"/>
    </source>
</evidence>
<dbReference type="InterPro" id="IPR011041">
    <property type="entry name" value="Quinoprot_gluc/sorb_DH_b-prop"/>
</dbReference>
<dbReference type="Pfam" id="PF07995">
    <property type="entry name" value="GSDH"/>
    <property type="match status" value="1"/>
</dbReference>
<accession>A0A2W2BRB8</accession>
<evidence type="ECO:0000256" key="2">
    <source>
        <dbReference type="ARBA" id="ARBA00022723"/>
    </source>
</evidence>
<evidence type="ECO:0000256" key="3">
    <source>
        <dbReference type="ARBA" id="ARBA00023004"/>
    </source>
</evidence>
<evidence type="ECO:0000256" key="4">
    <source>
        <dbReference type="PROSITE-ProRule" id="PRU00433"/>
    </source>
</evidence>
<dbReference type="SUPFAM" id="SSF50952">
    <property type="entry name" value="Soluble quinoprotein glucose dehydrogenase"/>
    <property type="match status" value="1"/>
</dbReference>
<protein>
    <recommendedName>
        <fullName evidence="6">Cytochrome c domain-containing protein</fullName>
    </recommendedName>
</protein>
<name>A0A2W2BRB8_9HYPH</name>
<dbReference type="InterPro" id="IPR011042">
    <property type="entry name" value="6-blade_b-propeller_TolB-like"/>
</dbReference>
<keyword evidence="1 4" id="KW-0349">Heme</keyword>
<evidence type="ECO:0000259" key="6">
    <source>
        <dbReference type="PROSITE" id="PS51007"/>
    </source>
</evidence>
<organism evidence="7 8">
    <name type="scientific">Aestuariivirga litoralis</name>
    <dbReference type="NCBI Taxonomy" id="2650924"/>
    <lineage>
        <taxon>Bacteria</taxon>
        <taxon>Pseudomonadati</taxon>
        <taxon>Pseudomonadota</taxon>
        <taxon>Alphaproteobacteria</taxon>
        <taxon>Hyphomicrobiales</taxon>
        <taxon>Aestuariivirgaceae</taxon>
        <taxon>Aestuariivirga</taxon>
    </lineage>
</organism>
<keyword evidence="5" id="KW-0812">Transmembrane</keyword>
<dbReference type="GO" id="GO:0020037">
    <property type="term" value="F:heme binding"/>
    <property type="evidence" value="ECO:0007669"/>
    <property type="project" value="InterPro"/>
</dbReference>
<dbReference type="InterPro" id="IPR009056">
    <property type="entry name" value="Cyt_c-like_dom"/>
</dbReference>
<reference evidence="8" key="1">
    <citation type="submission" date="2018-06" db="EMBL/GenBank/DDBJ databases">
        <title>Aestuariibacter litoralis strain KCTC 52945T.</title>
        <authorList>
            <person name="Li X."/>
            <person name="Salam N."/>
            <person name="Li J.-L."/>
            <person name="Chen Y.-M."/>
            <person name="Yang Z.-W."/>
            <person name="Zhang L.-Y."/>
            <person name="Han M.-X."/>
            <person name="Xiao M."/>
            <person name="Li W.-J."/>
        </authorList>
    </citation>
    <scope>NUCLEOTIDE SEQUENCE [LARGE SCALE GENOMIC DNA]</scope>
    <source>
        <strain evidence="8">KCTC 52945</strain>
    </source>
</reference>
<keyword evidence="5" id="KW-0472">Membrane</keyword>
<dbReference type="PROSITE" id="PS51007">
    <property type="entry name" value="CYTC"/>
    <property type="match status" value="1"/>
</dbReference>
<evidence type="ECO:0000313" key="8">
    <source>
        <dbReference type="Proteomes" id="UP000248795"/>
    </source>
</evidence>
<dbReference type="AlphaFoldDB" id="A0A2W2BRB8"/>
<comment type="caution">
    <text evidence="7">The sequence shown here is derived from an EMBL/GenBank/DDBJ whole genome shotgun (WGS) entry which is preliminary data.</text>
</comment>
<dbReference type="PANTHER" id="PTHR33546">
    <property type="entry name" value="LARGE, MULTIFUNCTIONAL SECRETED PROTEIN-RELATED"/>
    <property type="match status" value="1"/>
</dbReference>
<dbReference type="InterPro" id="IPR012938">
    <property type="entry name" value="Glc/Sorbosone_DH"/>
</dbReference>
<dbReference type="GO" id="GO:0046872">
    <property type="term" value="F:metal ion binding"/>
    <property type="evidence" value="ECO:0007669"/>
    <property type="project" value="UniProtKB-KW"/>
</dbReference>
<dbReference type="PANTHER" id="PTHR33546:SF1">
    <property type="entry name" value="LARGE, MULTIFUNCTIONAL SECRETED PROTEIN"/>
    <property type="match status" value="1"/>
</dbReference>
<dbReference type="EMBL" id="QKVK01000001">
    <property type="protein sequence ID" value="PZF78769.1"/>
    <property type="molecule type" value="Genomic_DNA"/>
</dbReference>
<dbReference type="SUPFAM" id="SSF46626">
    <property type="entry name" value="Cytochrome c"/>
    <property type="match status" value="1"/>
</dbReference>
<sequence>MGQMSYSKRHWIAWFVAGFLLLVTTGLLVPLVLYDVERPDGAIAETSKFIGSTARAIGNSIKVKLGVGADAQAGGAEISALGTTLLSTGLIDLKVSRYALLGIPRCPFDVNTPGAIEVDGDGLLLGHCSGRFYKLKLQPDISIEDTGFDLPMFWTEMMSAEPSTATQDNPSLKLLDLLRLQDGRTAVSYTRWNDAYKCFQFAVAILDLDAKPTSVKPVFEATPCIGPHMNDDSVFNGLQAGGRLVQTSDHTLLVTVGDFDLYGGVNQVEGSVQDPKSDIGKIVEIDFSTGAHRHFSTGHRNGQGLAITGDGRIFETEHGPQGGDEINLVRDGVNYGWPYETLGTSYGGGDWFLAKKRGDHSQYQKPVFAYVPSIGISQLMEARGFAEEWDGDLLVGSLKQHTLHRLRLDGDSVLYDEPILLNQRLRDMVQMPGGRIAILTDDYEIIVLEKDRDGRIQAIMAAAPEPAREALQQCLMCHALAVSDATGGRIPFTGIIGRTAASVPGVDYSPSLKAMGTVWTAETLDAFLADPERMAPGTPMAAKAVRDPELRRMLVDLIGKLSAP</sequence>
<keyword evidence="2 4" id="KW-0479">Metal-binding</keyword>
<dbReference type="Gene3D" id="1.10.760.10">
    <property type="entry name" value="Cytochrome c-like domain"/>
    <property type="match status" value="1"/>
</dbReference>
<evidence type="ECO:0000256" key="5">
    <source>
        <dbReference type="SAM" id="Phobius"/>
    </source>
</evidence>
<keyword evidence="3 4" id="KW-0408">Iron</keyword>
<gene>
    <name evidence="7" type="ORF">DK847_02940</name>
</gene>
<dbReference type="GO" id="GO:0009055">
    <property type="term" value="F:electron transfer activity"/>
    <property type="evidence" value="ECO:0007669"/>
    <property type="project" value="InterPro"/>
</dbReference>
<evidence type="ECO:0000256" key="1">
    <source>
        <dbReference type="ARBA" id="ARBA00022617"/>
    </source>
</evidence>
<feature type="domain" description="Cytochrome c" evidence="6">
    <location>
        <begin position="459"/>
        <end position="562"/>
    </location>
</feature>
<dbReference type="Gene3D" id="2.120.10.30">
    <property type="entry name" value="TolB, C-terminal domain"/>
    <property type="match status" value="1"/>
</dbReference>
<feature type="transmembrane region" description="Helical" evidence="5">
    <location>
        <begin position="12"/>
        <end position="34"/>
    </location>
</feature>
<keyword evidence="5" id="KW-1133">Transmembrane helix</keyword>
<keyword evidence="8" id="KW-1185">Reference proteome</keyword>
<proteinExistence type="predicted"/>
<dbReference type="Proteomes" id="UP000248795">
    <property type="component" value="Unassembled WGS sequence"/>
</dbReference>